<dbReference type="SMART" id="SM00283">
    <property type="entry name" value="MA"/>
    <property type="match status" value="1"/>
</dbReference>
<dbReference type="EMBL" id="CP076724">
    <property type="protein sequence ID" value="QWV99299.1"/>
    <property type="molecule type" value="Genomic_DNA"/>
</dbReference>
<feature type="domain" description="Methyl-accepting transducer" evidence="6">
    <location>
        <begin position="218"/>
        <end position="433"/>
    </location>
</feature>
<feature type="compositionally biased region" description="Polar residues" evidence="4">
    <location>
        <begin position="223"/>
        <end position="241"/>
    </location>
</feature>
<proteinExistence type="inferred from homology"/>
<accession>A0ABX8JNN9</accession>
<dbReference type="PROSITE" id="PS50111">
    <property type="entry name" value="CHEMOTAXIS_TRANSDUC_2"/>
    <property type="match status" value="1"/>
</dbReference>
<dbReference type="Pfam" id="PF00015">
    <property type="entry name" value="MCPsignal"/>
    <property type="match status" value="1"/>
</dbReference>
<reference evidence="7 8" key="1">
    <citation type="submission" date="2021-06" db="EMBL/GenBank/DDBJ databases">
        <title>Gemonas diversity in paddy soil.</title>
        <authorList>
            <person name="Liu G."/>
        </authorList>
    </citation>
    <scope>NUCLEOTIDE SEQUENCE [LARGE SCALE GENOMIC DNA]</scope>
    <source>
        <strain evidence="7 8">RG29</strain>
    </source>
</reference>
<dbReference type="PANTHER" id="PTHR43531">
    <property type="entry name" value="PROTEIN ICFG"/>
    <property type="match status" value="1"/>
</dbReference>
<keyword evidence="3" id="KW-0807">Transducer</keyword>
<evidence type="ECO:0000256" key="3">
    <source>
        <dbReference type="PROSITE-ProRule" id="PRU00284"/>
    </source>
</evidence>
<evidence type="ECO:0000259" key="6">
    <source>
        <dbReference type="PROSITE" id="PS50111"/>
    </source>
</evidence>
<keyword evidence="1" id="KW-0145">Chemotaxis</keyword>
<dbReference type="InterPro" id="IPR024478">
    <property type="entry name" value="HlyB_4HB_MCP"/>
</dbReference>
<gene>
    <name evidence="7" type="ORF">KP005_08505</name>
</gene>
<feature type="region of interest" description="Disordered" evidence="4">
    <location>
        <begin position="223"/>
        <end position="259"/>
    </location>
</feature>
<evidence type="ECO:0000256" key="5">
    <source>
        <dbReference type="SAM" id="Phobius"/>
    </source>
</evidence>
<dbReference type="PANTHER" id="PTHR43531:SF11">
    <property type="entry name" value="METHYL-ACCEPTING CHEMOTAXIS PROTEIN 3"/>
    <property type="match status" value="1"/>
</dbReference>
<feature type="region of interest" description="Disordered" evidence="4">
    <location>
        <begin position="449"/>
        <end position="485"/>
    </location>
</feature>
<keyword evidence="8" id="KW-1185">Reference proteome</keyword>
<feature type="compositionally biased region" description="Low complexity" evidence="4">
    <location>
        <begin position="458"/>
        <end position="469"/>
    </location>
</feature>
<organism evidence="7 8">
    <name type="scientific">Geomonas diazotrophica</name>
    <dbReference type="NCBI Taxonomy" id="2843197"/>
    <lineage>
        <taxon>Bacteria</taxon>
        <taxon>Pseudomonadati</taxon>
        <taxon>Thermodesulfobacteriota</taxon>
        <taxon>Desulfuromonadia</taxon>
        <taxon>Geobacterales</taxon>
        <taxon>Geobacteraceae</taxon>
        <taxon>Geomonas</taxon>
    </lineage>
</organism>
<evidence type="ECO:0000313" key="7">
    <source>
        <dbReference type="EMBL" id="QWV99299.1"/>
    </source>
</evidence>
<feature type="compositionally biased region" description="Low complexity" evidence="4">
    <location>
        <begin position="242"/>
        <end position="259"/>
    </location>
</feature>
<comment type="similarity">
    <text evidence="2">Belongs to the methyl-accepting chemotaxis (MCP) protein family.</text>
</comment>
<evidence type="ECO:0000256" key="2">
    <source>
        <dbReference type="ARBA" id="ARBA00029447"/>
    </source>
</evidence>
<evidence type="ECO:0000313" key="8">
    <source>
        <dbReference type="Proteomes" id="UP000683493"/>
    </source>
</evidence>
<dbReference type="InterPro" id="IPR051310">
    <property type="entry name" value="MCP_chemotaxis"/>
</dbReference>
<feature type="transmembrane region" description="Helical" evidence="5">
    <location>
        <begin position="6"/>
        <end position="24"/>
    </location>
</feature>
<feature type="transmembrane region" description="Helical" evidence="5">
    <location>
        <begin position="182"/>
        <end position="205"/>
    </location>
</feature>
<sequence length="499" mass="53433">MSISKRLFLMLFVSVFAMVGLTVFNEFQSERVYNAANYGNVNSIPSITILNRASIAMRDVQTDTLIHILNTDESKTAELDRLILEGRAEVDKALKEYEQLLSDDKDKQLLADDCAAVAELFTLVDKVVGLSRANKNSDARDLFTSNRAVCFKADSAFAAHLKYNLALSDKGSKEAVSIKKSALVLAVTSTLIVVAIVIAVALFIIRSVRAVVSEVMSAADNVSSGSQQMSQSAEELSQGATEQAAAAEEASSSMEQMSANVRQNADNALQTEKIALQTAADAKESGQAVAKTVQAMREIAGKISIIEEIARQTNLLALNAAIEAARAGEHGKGFAVVASEVRKLAERSQKAAAEISNLSQGSVEVADKAGEMLTQMLPNIQKTSELVQEITAACKEQDSGVLQINQAIQQLDQVIQQNASGAEEMASTAEELASQAEQLQSAISLLTAGNKGGKSAAPVRRPSRNPVVRKGGTRPSSSKLTYSGAVLDLEERDERFEKY</sequence>
<keyword evidence="5" id="KW-1133">Transmembrane helix</keyword>
<evidence type="ECO:0000256" key="4">
    <source>
        <dbReference type="SAM" id="MobiDB-lite"/>
    </source>
</evidence>
<name>A0ABX8JNN9_9BACT</name>
<keyword evidence="5" id="KW-0472">Membrane</keyword>
<protein>
    <submittedName>
        <fullName evidence="7">MCP four helix bundle domain-containing protein</fullName>
    </submittedName>
</protein>
<dbReference type="InterPro" id="IPR004089">
    <property type="entry name" value="MCPsignal_dom"/>
</dbReference>
<dbReference type="Pfam" id="PF12729">
    <property type="entry name" value="4HB_MCP_1"/>
    <property type="match status" value="1"/>
</dbReference>
<evidence type="ECO:0000256" key="1">
    <source>
        <dbReference type="ARBA" id="ARBA00022500"/>
    </source>
</evidence>
<dbReference type="Proteomes" id="UP000683493">
    <property type="component" value="Chromosome"/>
</dbReference>
<keyword evidence="5" id="KW-0812">Transmembrane</keyword>